<keyword evidence="3 6" id="KW-0547">Nucleotide-binding</keyword>
<feature type="domain" description="Protein kinase" evidence="9">
    <location>
        <begin position="33"/>
        <end position="332"/>
    </location>
</feature>
<evidence type="ECO:0000256" key="3">
    <source>
        <dbReference type="ARBA" id="ARBA00022741"/>
    </source>
</evidence>
<evidence type="ECO:0000313" key="10">
    <source>
        <dbReference type="EMBL" id="TMS37285.1"/>
    </source>
</evidence>
<evidence type="ECO:0000256" key="8">
    <source>
        <dbReference type="SAM" id="MobiDB-lite"/>
    </source>
</evidence>
<evidence type="ECO:0000313" key="11">
    <source>
        <dbReference type="Proteomes" id="UP000298663"/>
    </source>
</evidence>
<dbReference type="FunFam" id="1.10.510.10:FF:000624">
    <property type="entry name" value="Mitogen-activated protein kinase"/>
    <property type="match status" value="1"/>
</dbReference>
<dbReference type="InterPro" id="IPR017441">
    <property type="entry name" value="Protein_kinase_ATP_BS"/>
</dbReference>
<dbReference type="GO" id="GO:0004674">
    <property type="term" value="F:protein serine/threonine kinase activity"/>
    <property type="evidence" value="ECO:0007669"/>
    <property type="project" value="UniProtKB-KW"/>
</dbReference>
<keyword evidence="4" id="KW-0418">Kinase</keyword>
<dbReference type="Pfam" id="PF00069">
    <property type="entry name" value="Pkinase"/>
    <property type="match status" value="1"/>
</dbReference>
<comment type="similarity">
    <text evidence="7">Belongs to the protein kinase superfamily.</text>
</comment>
<dbReference type="STRING" id="34508.A0A4U8UWS0"/>
<dbReference type="InterPro" id="IPR008271">
    <property type="entry name" value="Ser/Thr_kinase_AS"/>
</dbReference>
<feature type="compositionally biased region" description="Low complexity" evidence="8">
    <location>
        <begin position="389"/>
        <end position="414"/>
    </location>
</feature>
<dbReference type="OrthoDB" id="192887at2759"/>
<dbReference type="SMART" id="SM00220">
    <property type="entry name" value="S_TKc"/>
    <property type="match status" value="1"/>
</dbReference>
<dbReference type="Gene3D" id="3.30.200.20">
    <property type="entry name" value="Phosphorylase Kinase, domain 1"/>
    <property type="match status" value="1"/>
</dbReference>
<dbReference type="InterPro" id="IPR050117">
    <property type="entry name" value="MAPK"/>
</dbReference>
<dbReference type="EMBL" id="AZBU02000001">
    <property type="protein sequence ID" value="TMS37285.1"/>
    <property type="molecule type" value="Genomic_DNA"/>
</dbReference>
<evidence type="ECO:0000256" key="6">
    <source>
        <dbReference type="PROSITE-ProRule" id="PRU10141"/>
    </source>
</evidence>
<organism evidence="10 11">
    <name type="scientific">Steinernema carpocapsae</name>
    <name type="common">Entomopathogenic nematode</name>
    <dbReference type="NCBI Taxonomy" id="34508"/>
    <lineage>
        <taxon>Eukaryota</taxon>
        <taxon>Metazoa</taxon>
        <taxon>Ecdysozoa</taxon>
        <taxon>Nematoda</taxon>
        <taxon>Chromadorea</taxon>
        <taxon>Rhabditida</taxon>
        <taxon>Tylenchina</taxon>
        <taxon>Panagrolaimomorpha</taxon>
        <taxon>Strongyloidoidea</taxon>
        <taxon>Steinernematidae</taxon>
        <taxon>Steinernema</taxon>
    </lineage>
</organism>
<keyword evidence="11" id="KW-1185">Reference proteome</keyword>
<dbReference type="PROSITE" id="PS00108">
    <property type="entry name" value="PROTEIN_KINASE_ST"/>
    <property type="match status" value="1"/>
</dbReference>
<name>A0A4U8UWS0_STECR</name>
<dbReference type="SUPFAM" id="SSF56112">
    <property type="entry name" value="Protein kinase-like (PK-like)"/>
    <property type="match status" value="1"/>
</dbReference>
<evidence type="ECO:0000256" key="5">
    <source>
        <dbReference type="ARBA" id="ARBA00022840"/>
    </source>
</evidence>
<dbReference type="InterPro" id="IPR000719">
    <property type="entry name" value="Prot_kinase_dom"/>
</dbReference>
<evidence type="ECO:0000256" key="1">
    <source>
        <dbReference type="ARBA" id="ARBA00022527"/>
    </source>
</evidence>
<keyword evidence="5 6" id="KW-0067">ATP-binding</keyword>
<protein>
    <recommendedName>
        <fullName evidence="9">Protein kinase domain-containing protein</fullName>
    </recommendedName>
</protein>
<sequence length="444" mass="49800">MPTGAPAFNRILDDLAKRQLRLDFQFGEAVVQYEALRNIGAGAFGIVCEAGDSVNGDKVAVKKIGHASATPTLARRTLREVRVLRYIEHPNIVALRDIFRTQGSLGMDVFLVMNLMEGSLHHVIHGSPESLDQDLIAYFLYQLLRGLRYLHKAGIAHRDLKPSNLLVNSDCHLRIADFGMAKLAMRDHIEEAEEHCFYMTQHVATLPYRAPELLFVMPEHSTAVDMWAVGCIFAEMLLKRELFPGRSVSGQIKIIITRLGSPSEKIVNEIRCKRTRRFIESFGDHEMWKWEDIVHSRELTPTPESLDLISQLIKLDADERIDVNQAISHSFFNDYEDREHSEGACPFKVKMDMAAVESLSHEQLTDALINDVRSASSFNDYIGSRHKQSSSGDSVDPSNSPSSFSGESSLEESNSNCRTSLCILDQEADDSAGYETDSEQITAL</sequence>
<evidence type="ECO:0000256" key="2">
    <source>
        <dbReference type="ARBA" id="ARBA00022679"/>
    </source>
</evidence>
<reference evidence="10 11" key="1">
    <citation type="journal article" date="2015" name="Genome Biol.">
        <title>Comparative genomics of Steinernema reveals deeply conserved gene regulatory networks.</title>
        <authorList>
            <person name="Dillman A.R."/>
            <person name="Macchietto M."/>
            <person name="Porter C.F."/>
            <person name="Rogers A."/>
            <person name="Williams B."/>
            <person name="Antoshechkin I."/>
            <person name="Lee M.M."/>
            <person name="Goodwin Z."/>
            <person name="Lu X."/>
            <person name="Lewis E.E."/>
            <person name="Goodrich-Blair H."/>
            <person name="Stock S.P."/>
            <person name="Adams B.J."/>
            <person name="Sternberg P.W."/>
            <person name="Mortazavi A."/>
        </authorList>
    </citation>
    <scope>NUCLEOTIDE SEQUENCE [LARGE SCALE GENOMIC DNA]</scope>
    <source>
        <strain evidence="10 11">ALL</strain>
    </source>
</reference>
<feature type="binding site" evidence="6">
    <location>
        <position position="63"/>
    </location>
    <ligand>
        <name>ATP</name>
        <dbReference type="ChEBI" id="CHEBI:30616"/>
    </ligand>
</feature>
<gene>
    <name evidence="10" type="ORF">L596_004250</name>
</gene>
<dbReference type="InterPro" id="IPR011009">
    <property type="entry name" value="Kinase-like_dom_sf"/>
</dbReference>
<proteinExistence type="inferred from homology"/>
<dbReference type="Gene3D" id="1.10.510.10">
    <property type="entry name" value="Transferase(Phosphotransferase) domain 1"/>
    <property type="match status" value="1"/>
</dbReference>
<evidence type="ECO:0000256" key="7">
    <source>
        <dbReference type="RuleBase" id="RU000304"/>
    </source>
</evidence>
<dbReference type="FunFam" id="3.30.200.20:FF:000553">
    <property type="entry name" value="Mitogen-activated protein kinase"/>
    <property type="match status" value="1"/>
</dbReference>
<evidence type="ECO:0000259" key="9">
    <source>
        <dbReference type="PROSITE" id="PS50011"/>
    </source>
</evidence>
<evidence type="ECO:0000256" key="4">
    <source>
        <dbReference type="ARBA" id="ARBA00022777"/>
    </source>
</evidence>
<reference evidence="10 11" key="2">
    <citation type="journal article" date="2019" name="G3 (Bethesda)">
        <title>Hybrid Assembly of the Genome of the Entomopathogenic Nematode Steinernema carpocapsae Identifies the X-Chromosome.</title>
        <authorList>
            <person name="Serra L."/>
            <person name="Macchietto M."/>
            <person name="Macias-Munoz A."/>
            <person name="McGill C.J."/>
            <person name="Rodriguez I.M."/>
            <person name="Rodriguez B."/>
            <person name="Murad R."/>
            <person name="Mortazavi A."/>
        </authorList>
    </citation>
    <scope>NUCLEOTIDE SEQUENCE [LARGE SCALE GENOMIC DNA]</scope>
    <source>
        <strain evidence="10 11">ALL</strain>
    </source>
</reference>
<dbReference type="PANTHER" id="PTHR24055">
    <property type="entry name" value="MITOGEN-ACTIVATED PROTEIN KINASE"/>
    <property type="match status" value="1"/>
</dbReference>
<dbReference type="PROSITE" id="PS00107">
    <property type="entry name" value="PROTEIN_KINASE_ATP"/>
    <property type="match status" value="1"/>
</dbReference>
<dbReference type="GO" id="GO:0005524">
    <property type="term" value="F:ATP binding"/>
    <property type="evidence" value="ECO:0007669"/>
    <property type="project" value="UniProtKB-UniRule"/>
</dbReference>
<dbReference type="AlphaFoldDB" id="A0A4U8UWS0"/>
<keyword evidence="2" id="KW-0808">Transferase</keyword>
<dbReference type="PROSITE" id="PS50011">
    <property type="entry name" value="PROTEIN_KINASE_DOM"/>
    <property type="match status" value="1"/>
</dbReference>
<keyword evidence="1 7" id="KW-0723">Serine/threonine-protein kinase</keyword>
<accession>A0A4U8UWS0</accession>
<dbReference type="Proteomes" id="UP000298663">
    <property type="component" value="Chromosome X"/>
</dbReference>
<dbReference type="EMBL" id="CM016762">
    <property type="protein sequence ID" value="TMS37285.1"/>
    <property type="molecule type" value="Genomic_DNA"/>
</dbReference>
<comment type="caution">
    <text evidence="10">The sequence shown here is derived from an EMBL/GenBank/DDBJ whole genome shotgun (WGS) entry which is preliminary data.</text>
</comment>
<feature type="region of interest" description="Disordered" evidence="8">
    <location>
        <begin position="383"/>
        <end position="414"/>
    </location>
</feature>